<dbReference type="InterPro" id="IPR016181">
    <property type="entry name" value="Acyl_CoA_acyltransferase"/>
</dbReference>
<protein>
    <submittedName>
        <fullName evidence="2">FR47-like protein</fullName>
    </submittedName>
</protein>
<evidence type="ECO:0000313" key="2">
    <source>
        <dbReference type="EMBL" id="RAJ77530.1"/>
    </source>
</evidence>
<evidence type="ECO:0000313" key="3">
    <source>
        <dbReference type="Proteomes" id="UP000249819"/>
    </source>
</evidence>
<dbReference type="SUPFAM" id="SSF55729">
    <property type="entry name" value="Acyl-CoA N-acyltransferases (Nat)"/>
    <property type="match status" value="1"/>
</dbReference>
<gene>
    <name evidence="2" type="ORF">CLV59_107297</name>
</gene>
<dbReference type="Proteomes" id="UP000249819">
    <property type="component" value="Unassembled WGS sequence"/>
</dbReference>
<feature type="domain" description="N-acetyltransferase" evidence="1">
    <location>
        <begin position="103"/>
        <end position="230"/>
    </location>
</feature>
<dbReference type="InterPro" id="IPR000182">
    <property type="entry name" value="GNAT_dom"/>
</dbReference>
<evidence type="ECO:0000259" key="1">
    <source>
        <dbReference type="PROSITE" id="PS51186"/>
    </source>
</evidence>
<accession>A0A327VTZ6</accession>
<dbReference type="EMBL" id="QLMA01000007">
    <property type="protein sequence ID" value="RAJ77530.1"/>
    <property type="molecule type" value="Genomic_DNA"/>
</dbReference>
<dbReference type="RefSeq" id="WP_170137856.1">
    <property type="nucleotide sequence ID" value="NZ_QLMA01000007.1"/>
</dbReference>
<dbReference type="PROSITE" id="PS51186">
    <property type="entry name" value="GNAT"/>
    <property type="match status" value="1"/>
</dbReference>
<name>A0A327VTZ6_9BACT</name>
<proteinExistence type="predicted"/>
<comment type="caution">
    <text evidence="2">The sequence shown here is derived from an EMBL/GenBank/DDBJ whole genome shotgun (WGS) entry which is preliminary data.</text>
</comment>
<reference evidence="2 3" key="1">
    <citation type="submission" date="2018-06" db="EMBL/GenBank/DDBJ databases">
        <title>Genomic Encyclopedia of Archaeal and Bacterial Type Strains, Phase II (KMG-II): from individual species to whole genera.</title>
        <authorList>
            <person name="Goeker M."/>
        </authorList>
    </citation>
    <scope>NUCLEOTIDE SEQUENCE [LARGE SCALE GENOMIC DNA]</scope>
    <source>
        <strain evidence="2 3">DSM 29821</strain>
    </source>
</reference>
<dbReference type="GO" id="GO:0016747">
    <property type="term" value="F:acyltransferase activity, transferring groups other than amino-acyl groups"/>
    <property type="evidence" value="ECO:0007669"/>
    <property type="project" value="InterPro"/>
</dbReference>
<organism evidence="2 3">
    <name type="scientific">Chitinophaga dinghuensis</name>
    <dbReference type="NCBI Taxonomy" id="1539050"/>
    <lineage>
        <taxon>Bacteria</taxon>
        <taxon>Pseudomonadati</taxon>
        <taxon>Bacteroidota</taxon>
        <taxon>Chitinophagia</taxon>
        <taxon>Chitinophagales</taxon>
        <taxon>Chitinophagaceae</taxon>
        <taxon>Chitinophaga</taxon>
    </lineage>
</organism>
<dbReference type="Gene3D" id="3.40.630.30">
    <property type="match status" value="1"/>
</dbReference>
<dbReference type="InterPro" id="IPR013653">
    <property type="entry name" value="GCN5-like_dom"/>
</dbReference>
<dbReference type="Pfam" id="PF08445">
    <property type="entry name" value="FR47"/>
    <property type="match status" value="1"/>
</dbReference>
<dbReference type="CDD" id="cd04301">
    <property type="entry name" value="NAT_SF"/>
    <property type="match status" value="1"/>
</dbReference>
<dbReference type="AlphaFoldDB" id="A0A327VTZ6"/>
<sequence>MQQEQFSPLDNPVWQSLQTIQRYFAHGTESVQRYTADVLPFMGYDPEQFNGLEELAPWIAPTGEALFIVGELPVLPENWEVITELVCSQMVCTSKPAVITHQEEVILLTEAHREEMVDFVNEGQPGYFLAQTPSLGNYYGIRKHGKLVALAGQRMRMPGLTEVSAVVTHKDHRGKGYAGILTRHVSQAIFDAGDIPFLHVIHSNQGAINIYERIGFAERRQISFWKIAVK</sequence>
<keyword evidence="3" id="KW-1185">Reference proteome</keyword>